<evidence type="ECO:0000313" key="5">
    <source>
        <dbReference type="EMBL" id="KAK1750471.1"/>
    </source>
</evidence>
<dbReference type="PRINTS" id="PR00080">
    <property type="entry name" value="SDRFAMILY"/>
</dbReference>
<keyword evidence="2" id="KW-0521">NADP</keyword>
<dbReference type="InterPro" id="IPR020904">
    <property type="entry name" value="Sc_DH/Rdtase_CS"/>
</dbReference>
<dbReference type="PANTHER" id="PTHR43963:SF6">
    <property type="entry name" value="CHAIN DEHYDROGENASE FAMILY PROTEIN, PUTATIVE (AFU_ORTHOLOGUE AFUA_3G15350)-RELATED"/>
    <property type="match status" value="1"/>
</dbReference>
<organism evidence="5 6">
    <name type="scientific">Echria macrotheca</name>
    <dbReference type="NCBI Taxonomy" id="438768"/>
    <lineage>
        <taxon>Eukaryota</taxon>
        <taxon>Fungi</taxon>
        <taxon>Dikarya</taxon>
        <taxon>Ascomycota</taxon>
        <taxon>Pezizomycotina</taxon>
        <taxon>Sordariomycetes</taxon>
        <taxon>Sordariomycetidae</taxon>
        <taxon>Sordariales</taxon>
        <taxon>Schizotheciaceae</taxon>
        <taxon>Echria</taxon>
    </lineage>
</organism>
<dbReference type="PANTHER" id="PTHR43963">
    <property type="entry name" value="CARBONYL REDUCTASE 1-RELATED"/>
    <property type="match status" value="1"/>
</dbReference>
<accession>A0AAJ0B6X7</accession>
<dbReference type="PROSITE" id="PS00061">
    <property type="entry name" value="ADH_SHORT"/>
    <property type="match status" value="1"/>
</dbReference>
<evidence type="ECO:0000256" key="4">
    <source>
        <dbReference type="RuleBase" id="RU000363"/>
    </source>
</evidence>
<proteinExistence type="inferred from homology"/>
<dbReference type="Proteomes" id="UP001239445">
    <property type="component" value="Unassembled WGS sequence"/>
</dbReference>
<dbReference type="Gene3D" id="3.40.50.720">
    <property type="entry name" value="NAD(P)-binding Rossmann-like Domain"/>
    <property type="match status" value="1"/>
</dbReference>
<gene>
    <name evidence="5" type="ORF">QBC47DRAFT_407127</name>
</gene>
<dbReference type="AlphaFoldDB" id="A0AAJ0B6X7"/>
<evidence type="ECO:0000313" key="6">
    <source>
        <dbReference type="Proteomes" id="UP001239445"/>
    </source>
</evidence>
<comment type="similarity">
    <text evidence="1 4">Belongs to the short-chain dehydrogenases/reductases (SDR) family.</text>
</comment>
<dbReference type="InterPro" id="IPR036291">
    <property type="entry name" value="NAD(P)-bd_dom_sf"/>
</dbReference>
<dbReference type="PRINTS" id="PR00081">
    <property type="entry name" value="GDHRDH"/>
</dbReference>
<dbReference type="Pfam" id="PF00106">
    <property type="entry name" value="adh_short"/>
    <property type="match status" value="1"/>
</dbReference>
<protein>
    <recommendedName>
        <fullName evidence="7">Carbonyl reductase</fullName>
    </recommendedName>
</protein>
<name>A0AAJ0B6X7_9PEZI</name>
<comment type="caution">
    <text evidence="5">The sequence shown here is derived from an EMBL/GenBank/DDBJ whole genome shotgun (WGS) entry which is preliminary data.</text>
</comment>
<sequence>MPTEKIIIITGANKGIGYATVKRIALTYGKPLVQDETHEDRLLIYLTARNPEKGTKALNKLLGDADLERSGVLSQDQGTVEIAFHQLDITSPSSIAQFTAFLREKHPGGIDVLINNAGVYPLGSGIKPLNLALSTNYHGTLNLTKALLPLLYLRPSGTARIVNVASTFGKFSRFPPNISKRLFAAITIDEITALMDEARRARVDRKTCKMGWNQSAYAISKAGVIAMSRALAGDPDVKSKGMLVNACCPGWTRTDMTFWMGRRSAEEACGTVVLLALGDVEGRTGLFWKDCRVCEL</sequence>
<evidence type="ECO:0000256" key="3">
    <source>
        <dbReference type="ARBA" id="ARBA00023002"/>
    </source>
</evidence>
<keyword evidence="6" id="KW-1185">Reference proteome</keyword>
<reference evidence="5" key="1">
    <citation type="submission" date="2023-06" db="EMBL/GenBank/DDBJ databases">
        <title>Genome-scale phylogeny and comparative genomics of the fungal order Sordariales.</title>
        <authorList>
            <consortium name="Lawrence Berkeley National Laboratory"/>
            <person name="Hensen N."/>
            <person name="Bonometti L."/>
            <person name="Westerberg I."/>
            <person name="Brannstrom I.O."/>
            <person name="Guillou S."/>
            <person name="Cros-Aarteil S."/>
            <person name="Calhoun S."/>
            <person name="Haridas S."/>
            <person name="Kuo A."/>
            <person name="Mondo S."/>
            <person name="Pangilinan J."/>
            <person name="Riley R."/>
            <person name="Labutti K."/>
            <person name="Andreopoulos B."/>
            <person name="Lipzen A."/>
            <person name="Chen C."/>
            <person name="Yanf M."/>
            <person name="Daum C."/>
            <person name="Ng V."/>
            <person name="Clum A."/>
            <person name="Steindorff A."/>
            <person name="Ohm R."/>
            <person name="Martin F."/>
            <person name="Silar P."/>
            <person name="Natvig D."/>
            <person name="Lalanne C."/>
            <person name="Gautier V."/>
            <person name="Ament-Velasquez S.L."/>
            <person name="Kruys A."/>
            <person name="Hutchinson M.I."/>
            <person name="Powell A.J."/>
            <person name="Barry K."/>
            <person name="Miller A.N."/>
            <person name="Grigoriev I.V."/>
            <person name="Debuchy R."/>
            <person name="Gladieux P."/>
            <person name="Thoren M.H."/>
            <person name="Johannesson H."/>
        </authorList>
    </citation>
    <scope>NUCLEOTIDE SEQUENCE</scope>
    <source>
        <strain evidence="5">PSN4</strain>
    </source>
</reference>
<dbReference type="InterPro" id="IPR002347">
    <property type="entry name" value="SDR_fam"/>
</dbReference>
<evidence type="ECO:0000256" key="1">
    <source>
        <dbReference type="ARBA" id="ARBA00006484"/>
    </source>
</evidence>
<evidence type="ECO:0008006" key="7">
    <source>
        <dbReference type="Google" id="ProtNLM"/>
    </source>
</evidence>
<dbReference type="GO" id="GO:0016491">
    <property type="term" value="F:oxidoreductase activity"/>
    <property type="evidence" value="ECO:0007669"/>
    <property type="project" value="UniProtKB-KW"/>
</dbReference>
<dbReference type="Pfam" id="PF13561">
    <property type="entry name" value="adh_short_C2"/>
    <property type="match status" value="1"/>
</dbReference>
<keyword evidence="3" id="KW-0560">Oxidoreductase</keyword>
<evidence type="ECO:0000256" key="2">
    <source>
        <dbReference type="ARBA" id="ARBA00022857"/>
    </source>
</evidence>
<dbReference type="EMBL" id="MU839847">
    <property type="protein sequence ID" value="KAK1750471.1"/>
    <property type="molecule type" value="Genomic_DNA"/>
</dbReference>
<dbReference type="SUPFAM" id="SSF51735">
    <property type="entry name" value="NAD(P)-binding Rossmann-fold domains"/>
    <property type="match status" value="1"/>
</dbReference>